<sequence length="364" mass="40638">MAAHRWGGWAAALVVVLAKPKAVGWVYLADPGESPDWDRIAFHAMDILLVGPMGLQKCDWTPHRQRVFPYRPLFNCEASFGVNASLLHRFEALIKAARWRNPALEIMAAQWYASDFEAPLETWGGSLGALGPQVSDEQLEGYATKVHAFLEHYNLSAYVLDYEGTNVMHWYPRLLVKLAKAFRDGEGQGHGIGLSPSTAEYLKGTNSLTDYVFLQTYTPGVKLAKYLEIFDSSKVFVGQCLGLRNGWCPFNCDGEISLDTAQEMVEQHHLGGIHVWRLNDGNQQSMLAENGLMRQVSQAYAPPKKRLRASSGFFNLADALLDYRPANCGLEPLLFRAVLGKEWDLWCSGPNQILHDGTTSEQHP</sequence>
<dbReference type="Gene3D" id="3.20.20.80">
    <property type="entry name" value="Glycosidases"/>
    <property type="match status" value="1"/>
</dbReference>
<feature type="signal peptide" evidence="1">
    <location>
        <begin position="1"/>
        <end position="24"/>
    </location>
</feature>
<accession>A0A9P1FQ45</accession>
<protein>
    <submittedName>
        <fullName evidence="4">SET domain-containing protein</fullName>
    </submittedName>
</protein>
<evidence type="ECO:0000313" key="2">
    <source>
        <dbReference type="EMBL" id="CAI3982640.1"/>
    </source>
</evidence>
<dbReference type="EMBL" id="CAMXCT020000734">
    <property type="protein sequence ID" value="CAL1136015.1"/>
    <property type="molecule type" value="Genomic_DNA"/>
</dbReference>
<dbReference type="Proteomes" id="UP001152797">
    <property type="component" value="Unassembled WGS sequence"/>
</dbReference>
<organism evidence="2">
    <name type="scientific">Cladocopium goreaui</name>
    <dbReference type="NCBI Taxonomy" id="2562237"/>
    <lineage>
        <taxon>Eukaryota</taxon>
        <taxon>Sar</taxon>
        <taxon>Alveolata</taxon>
        <taxon>Dinophyceae</taxon>
        <taxon>Suessiales</taxon>
        <taxon>Symbiodiniaceae</taxon>
        <taxon>Cladocopium</taxon>
    </lineage>
</organism>
<comment type="caution">
    <text evidence="2">The sequence shown here is derived from an EMBL/GenBank/DDBJ whole genome shotgun (WGS) entry which is preliminary data.</text>
</comment>
<dbReference type="EMBL" id="CAMXCT010000734">
    <property type="protein sequence ID" value="CAI3982640.1"/>
    <property type="molecule type" value="Genomic_DNA"/>
</dbReference>
<evidence type="ECO:0000313" key="3">
    <source>
        <dbReference type="EMBL" id="CAL1136015.1"/>
    </source>
</evidence>
<name>A0A9P1FQ45_9DINO</name>
<proteinExistence type="predicted"/>
<dbReference type="OrthoDB" id="3012298at2759"/>
<reference evidence="2" key="1">
    <citation type="submission" date="2022-10" db="EMBL/GenBank/DDBJ databases">
        <authorList>
            <person name="Chen Y."/>
            <person name="Dougan E. K."/>
            <person name="Chan C."/>
            <person name="Rhodes N."/>
            <person name="Thang M."/>
        </authorList>
    </citation>
    <scope>NUCLEOTIDE SEQUENCE</scope>
</reference>
<feature type="chain" id="PRO_5043272141" evidence="1">
    <location>
        <begin position="25"/>
        <end position="364"/>
    </location>
</feature>
<evidence type="ECO:0000256" key="1">
    <source>
        <dbReference type="SAM" id="SignalP"/>
    </source>
</evidence>
<keyword evidence="5" id="KW-1185">Reference proteome</keyword>
<evidence type="ECO:0000313" key="4">
    <source>
        <dbReference type="EMBL" id="CAL4769952.1"/>
    </source>
</evidence>
<keyword evidence="1" id="KW-0732">Signal</keyword>
<dbReference type="InterPro" id="IPR017853">
    <property type="entry name" value="GH"/>
</dbReference>
<dbReference type="EMBL" id="CAMXCT030000734">
    <property type="protein sequence ID" value="CAL4769952.1"/>
    <property type="molecule type" value="Genomic_DNA"/>
</dbReference>
<reference evidence="3" key="2">
    <citation type="submission" date="2024-04" db="EMBL/GenBank/DDBJ databases">
        <authorList>
            <person name="Chen Y."/>
            <person name="Shah S."/>
            <person name="Dougan E. K."/>
            <person name="Thang M."/>
            <person name="Chan C."/>
        </authorList>
    </citation>
    <scope>NUCLEOTIDE SEQUENCE [LARGE SCALE GENOMIC DNA]</scope>
</reference>
<dbReference type="SUPFAM" id="SSF51445">
    <property type="entry name" value="(Trans)glycosidases"/>
    <property type="match status" value="1"/>
</dbReference>
<dbReference type="AlphaFoldDB" id="A0A9P1FQ45"/>
<evidence type="ECO:0000313" key="5">
    <source>
        <dbReference type="Proteomes" id="UP001152797"/>
    </source>
</evidence>
<gene>
    <name evidence="2" type="ORF">C1SCF055_LOCUS10315</name>
</gene>